<dbReference type="EMBL" id="GEEE01018049">
    <property type="protein sequence ID" value="JAP45176.1"/>
    <property type="molecule type" value="Transcribed_RNA"/>
</dbReference>
<name>A0A0X3PD92_SCHSO</name>
<dbReference type="AlphaFoldDB" id="A0A0X3PD92"/>
<protein>
    <submittedName>
        <fullName evidence="1">Uncharacterized protein</fullName>
    </submittedName>
</protein>
<accession>A0A0X3PD92</accession>
<gene>
    <name evidence="1" type="ORF">TR165186</name>
</gene>
<sequence length="127" mass="14825">MNAPYLTQHRRDISLSHESSRRVLWLFLHVASMIVLSMCDPSNRPTPCEKTDALICEARLFTWYAQTRSLARSATAPNPRIRQLTSLEWYVREGEREVDSTQRIFLTIKNLTRLNLSRCTYHNSLSN</sequence>
<reference evidence="1" key="1">
    <citation type="submission" date="2016-01" db="EMBL/GenBank/DDBJ databases">
        <title>Reference transcriptome for the parasite Schistocephalus solidus: insights into the molecular evolution of parasitism.</title>
        <authorList>
            <person name="Hebert F.O."/>
            <person name="Grambauer S."/>
            <person name="Barber I."/>
            <person name="Landry C.R."/>
            <person name="Aubin-Horth N."/>
        </authorList>
    </citation>
    <scope>NUCLEOTIDE SEQUENCE</scope>
</reference>
<organism evidence="1">
    <name type="scientific">Schistocephalus solidus</name>
    <name type="common">Tapeworm</name>
    <dbReference type="NCBI Taxonomy" id="70667"/>
    <lineage>
        <taxon>Eukaryota</taxon>
        <taxon>Metazoa</taxon>
        <taxon>Spiralia</taxon>
        <taxon>Lophotrochozoa</taxon>
        <taxon>Platyhelminthes</taxon>
        <taxon>Cestoda</taxon>
        <taxon>Eucestoda</taxon>
        <taxon>Diphyllobothriidea</taxon>
        <taxon>Diphyllobothriidae</taxon>
        <taxon>Schistocephalus</taxon>
    </lineage>
</organism>
<evidence type="ECO:0000313" key="1">
    <source>
        <dbReference type="EMBL" id="JAP45176.1"/>
    </source>
</evidence>
<proteinExistence type="predicted"/>